<sequence>MFLPLTKTRSLLVAGTLAIGLVNHGYSAEPICEKAPHQHTHSDQHLTPPLLRGIELSNAQKAQLKTILEAATPSEPDAPPAPSSAVQQLITAKSFDRSRAAAIIQTQQSAMAEHQLQRWALEQQIYQLLTAEQQLIAQQNLARPHPPAPH</sequence>
<dbReference type="PANTHER" id="PTHR38102:SF1">
    <property type="entry name" value="PERIPLASMIC CHAPERONE SPY"/>
    <property type="match status" value="1"/>
</dbReference>
<dbReference type="PANTHER" id="PTHR38102">
    <property type="entry name" value="PERIPLASMIC CHAPERONE SPY"/>
    <property type="match status" value="1"/>
</dbReference>
<dbReference type="Proteomes" id="UP000510822">
    <property type="component" value="Chromosome"/>
</dbReference>
<dbReference type="KEGG" id="cfon:HZU75_02170"/>
<dbReference type="PIRSF" id="PIRSF034445">
    <property type="entry name" value="CpxP_Spy"/>
    <property type="match status" value="1"/>
</dbReference>
<comment type="similarity">
    <text evidence="2">Belongs to the CpxP/Spy family.</text>
</comment>
<dbReference type="EMBL" id="CP058952">
    <property type="protein sequence ID" value="QLI80438.1"/>
    <property type="molecule type" value="Genomic_DNA"/>
</dbReference>
<evidence type="ECO:0000313" key="5">
    <source>
        <dbReference type="EMBL" id="QLI80438.1"/>
    </source>
</evidence>
<keyword evidence="3" id="KW-0732">Signal</keyword>
<keyword evidence="6" id="KW-1185">Reference proteome</keyword>
<gene>
    <name evidence="5" type="ORF">HZU75_02170</name>
</gene>
<name>A0A7D5V831_9NEIS</name>
<evidence type="ECO:0000313" key="6">
    <source>
        <dbReference type="Proteomes" id="UP000510822"/>
    </source>
</evidence>
<proteinExistence type="inferred from homology"/>
<dbReference type="InterPro" id="IPR012899">
    <property type="entry name" value="LTXXQ"/>
</dbReference>
<protein>
    <submittedName>
        <fullName evidence="5">Spy/CpxP family protein refolding chaperone</fullName>
    </submittedName>
</protein>
<comment type="subcellular location">
    <subcellularLocation>
        <location evidence="1">Periplasm</location>
    </subcellularLocation>
</comment>
<dbReference type="Pfam" id="PF07813">
    <property type="entry name" value="LTXXQ"/>
    <property type="match status" value="1"/>
</dbReference>
<dbReference type="RefSeq" id="WP_180307578.1">
    <property type="nucleotide sequence ID" value="NZ_CP058952.1"/>
</dbReference>
<dbReference type="InterPro" id="IPR052211">
    <property type="entry name" value="Cpx_auxiliary_protein"/>
</dbReference>
<evidence type="ECO:0000256" key="3">
    <source>
        <dbReference type="ARBA" id="ARBA00022729"/>
    </source>
</evidence>
<evidence type="ECO:0000256" key="2">
    <source>
        <dbReference type="ARBA" id="ARBA00008441"/>
    </source>
</evidence>
<organism evidence="5 6">
    <name type="scientific">Chitinibacter fontanus</name>
    <dbReference type="NCBI Taxonomy" id="1737446"/>
    <lineage>
        <taxon>Bacteria</taxon>
        <taxon>Pseudomonadati</taxon>
        <taxon>Pseudomonadota</taxon>
        <taxon>Betaproteobacteria</taxon>
        <taxon>Neisseriales</taxon>
        <taxon>Chitinibacteraceae</taxon>
        <taxon>Chitinibacter</taxon>
    </lineage>
</organism>
<dbReference type="AlphaFoldDB" id="A0A7D5V831"/>
<evidence type="ECO:0000256" key="4">
    <source>
        <dbReference type="ARBA" id="ARBA00022764"/>
    </source>
</evidence>
<evidence type="ECO:0000256" key="1">
    <source>
        <dbReference type="ARBA" id="ARBA00004418"/>
    </source>
</evidence>
<dbReference type="GO" id="GO:0030288">
    <property type="term" value="C:outer membrane-bounded periplasmic space"/>
    <property type="evidence" value="ECO:0007669"/>
    <property type="project" value="TreeGrafter"/>
</dbReference>
<accession>A0A7D5V831</accession>
<dbReference type="GO" id="GO:0051082">
    <property type="term" value="F:unfolded protein binding"/>
    <property type="evidence" value="ECO:0007669"/>
    <property type="project" value="TreeGrafter"/>
</dbReference>
<keyword evidence="4" id="KW-0574">Periplasm</keyword>
<reference evidence="5 6" key="1">
    <citation type="journal article" date="2016" name="Int. J. Syst. Evol. Microbiol.">
        <title>Chitinibacter fontanus sp. nov., isolated from a spring.</title>
        <authorList>
            <person name="Sheu S.Y."/>
            <person name="Li Y.S."/>
            <person name="Young C.C."/>
            <person name="Chen W.M."/>
        </authorList>
    </citation>
    <scope>NUCLEOTIDE SEQUENCE [LARGE SCALE GENOMIC DNA]</scope>
    <source>
        <strain evidence="5 6">STM-7</strain>
    </source>
</reference>
<dbReference type="Gene3D" id="1.20.120.1490">
    <property type="match status" value="1"/>
</dbReference>